<evidence type="ECO:0000313" key="9">
    <source>
        <dbReference type="Proteomes" id="UP000245086"/>
    </source>
</evidence>
<dbReference type="EMBL" id="BFBR01000015">
    <property type="protein sequence ID" value="GBF59451.1"/>
    <property type="molecule type" value="Genomic_DNA"/>
</dbReference>
<dbReference type="Pfam" id="PF02687">
    <property type="entry name" value="FtsX"/>
    <property type="match status" value="2"/>
</dbReference>
<evidence type="ECO:0000259" key="7">
    <source>
        <dbReference type="Pfam" id="PF02687"/>
    </source>
</evidence>
<dbReference type="PANTHER" id="PTHR30287:SF1">
    <property type="entry name" value="INNER MEMBRANE PROTEIN"/>
    <property type="match status" value="1"/>
</dbReference>
<feature type="transmembrane region" description="Helical" evidence="6">
    <location>
        <begin position="21"/>
        <end position="46"/>
    </location>
</feature>
<dbReference type="InterPro" id="IPR038766">
    <property type="entry name" value="Membrane_comp_ABC_pdt"/>
</dbReference>
<proteinExistence type="predicted"/>
<comment type="caution">
    <text evidence="8">The sequence shown here is derived from an EMBL/GenBank/DDBJ whole genome shotgun (WGS) entry which is preliminary data.</text>
</comment>
<gene>
    <name evidence="8" type="ORF">PbB2_03151</name>
</gene>
<feature type="transmembrane region" description="Helical" evidence="6">
    <location>
        <begin position="803"/>
        <end position="829"/>
    </location>
</feature>
<keyword evidence="4 6" id="KW-1133">Transmembrane helix</keyword>
<keyword evidence="5 6" id="KW-0472">Membrane</keyword>
<evidence type="ECO:0000256" key="3">
    <source>
        <dbReference type="ARBA" id="ARBA00022692"/>
    </source>
</evidence>
<feature type="domain" description="ABC3 transporter permease C-terminal" evidence="7">
    <location>
        <begin position="263"/>
        <end position="380"/>
    </location>
</feature>
<accession>A0A2P2EEG8</accession>
<evidence type="ECO:0000256" key="4">
    <source>
        <dbReference type="ARBA" id="ARBA00022989"/>
    </source>
</evidence>
<feature type="transmembrane region" description="Helical" evidence="6">
    <location>
        <begin position="311"/>
        <end position="334"/>
    </location>
</feature>
<dbReference type="GO" id="GO:0005886">
    <property type="term" value="C:plasma membrane"/>
    <property type="evidence" value="ECO:0007669"/>
    <property type="project" value="UniProtKB-SubCell"/>
</dbReference>
<feature type="transmembrane region" description="Helical" evidence="6">
    <location>
        <begin position="396"/>
        <end position="415"/>
    </location>
</feature>
<feature type="transmembrane region" description="Helical" evidence="6">
    <location>
        <begin position="421"/>
        <end position="441"/>
    </location>
</feature>
<keyword evidence="9" id="KW-1185">Reference proteome</keyword>
<feature type="domain" description="ABC3 transporter permease C-terminal" evidence="7">
    <location>
        <begin position="720"/>
        <end position="829"/>
    </location>
</feature>
<feature type="transmembrane region" description="Helical" evidence="6">
    <location>
        <begin position="719"/>
        <end position="739"/>
    </location>
</feature>
<dbReference type="RefSeq" id="WP_108986335.1">
    <property type="nucleotide sequence ID" value="NZ_BFBR01000015.1"/>
</dbReference>
<feature type="transmembrane region" description="Helical" evidence="6">
    <location>
        <begin position="760"/>
        <end position="791"/>
    </location>
</feature>
<keyword evidence="2" id="KW-1003">Cell membrane</keyword>
<dbReference type="AlphaFoldDB" id="A0A2P2EEG8"/>
<feature type="transmembrane region" description="Helical" evidence="6">
    <location>
        <begin position="354"/>
        <end position="375"/>
    </location>
</feature>
<keyword evidence="3 6" id="KW-0812">Transmembrane</keyword>
<evidence type="ECO:0000256" key="5">
    <source>
        <dbReference type="ARBA" id="ARBA00023136"/>
    </source>
</evidence>
<dbReference type="InterPro" id="IPR003838">
    <property type="entry name" value="ABC3_permease_C"/>
</dbReference>
<protein>
    <recommendedName>
        <fullName evidence="7">ABC3 transporter permease C-terminal domain-containing protein</fullName>
    </recommendedName>
</protein>
<dbReference type="Proteomes" id="UP000245086">
    <property type="component" value="Unassembled WGS sequence"/>
</dbReference>
<evidence type="ECO:0000256" key="6">
    <source>
        <dbReference type="SAM" id="Phobius"/>
    </source>
</evidence>
<sequence length="844" mass="86712">MTRWTYALSVAVAELKSGIKGFGLFMVCLAIGVAAIAAAGSMAQAFRAGLDAEQRRILGGDLVLSLRQRTPSPEQIAFFSARGTMSLAIESNTMGSAGDIRRLVQVRAVDGLHPLEGQVTLAPAGKLQDLLSQKDGVWGAVAEQALLDTFKLKVGDTLALPYGGVQIRAVLVKEPDALGRGFAFSPRLMVSTKALQPLNLAQPGSLYSSALRIKLTNPADASATKIAFDKAFALDARALRDKARSAEGFGRALDRVELFLSCVGFAALLAGGLGVAGAVRGHLQTRRSSIAILKAMGASGGDVRLAYGIQILCLALLGAGLGVAIGGAAPFLTAWAYGDALPVPIELALFPRPLAAAVGIGLLCAFAFAAQPLGAARATPPSHLLRGGGGDHASPLPERVAAVIGLVALAGLFAATSPNPMMALMLAGGAGVGWLAFYGLGKLAQIIAHRLPRPGGALGLGLAALGGPGSLAPAAAPALGLGLALLVALGQIQSNLVAQVRDTAPAKAPTVAYTEIPDADAARFDAVIKAVVPSLKPEDYIRTPVMTIRIISLNGQELDPAKVKPSERWLVEQEIGSTWQAKPPAGAEIVAGSWWPQDWNDPFEARVSLEVEAAEGIGAKVGDTLGILVSGREIEAKIDNFRKIEWGGFGPNLAVVFAPGAFEGAQFRHFAIARLSPDEETRMTTALAKDFPAVGIIRVRDALAATGDLFDSLAMAVQAIAAVALAAGAAAVAGALAAGSRRRLYEAAILKSLGASRARIVVALALEQACAGLIAALIGAGLGLGAAYWIVTAMLEADWVLNINLLVSIVAGAVTAFGLIGVVIGFAALGRPPYRVLASASEFG</sequence>
<evidence type="ECO:0000256" key="2">
    <source>
        <dbReference type="ARBA" id="ARBA00022475"/>
    </source>
</evidence>
<name>A0A2P2EEG8_9PROT</name>
<organism evidence="8 9">
    <name type="scientific">Candidatus Phycosocius bacilliformis</name>
    <dbReference type="NCBI Taxonomy" id="1445552"/>
    <lineage>
        <taxon>Bacteria</taxon>
        <taxon>Pseudomonadati</taxon>
        <taxon>Pseudomonadota</taxon>
        <taxon>Alphaproteobacteria</taxon>
        <taxon>Caulobacterales</taxon>
        <taxon>Caulobacterales incertae sedis</taxon>
        <taxon>Candidatus Phycosocius</taxon>
    </lineage>
</organism>
<evidence type="ECO:0000256" key="1">
    <source>
        <dbReference type="ARBA" id="ARBA00004651"/>
    </source>
</evidence>
<feature type="transmembrane region" description="Helical" evidence="6">
    <location>
        <begin position="462"/>
        <end position="489"/>
    </location>
</feature>
<feature type="transmembrane region" description="Helical" evidence="6">
    <location>
        <begin position="258"/>
        <end position="279"/>
    </location>
</feature>
<dbReference type="OrthoDB" id="9775544at2"/>
<comment type="subcellular location">
    <subcellularLocation>
        <location evidence="1">Cell membrane</location>
        <topology evidence="1">Multi-pass membrane protein</topology>
    </subcellularLocation>
</comment>
<evidence type="ECO:0000313" key="8">
    <source>
        <dbReference type="EMBL" id="GBF59451.1"/>
    </source>
</evidence>
<reference evidence="8 9" key="1">
    <citation type="journal article" date="2018" name="Genome Announc.">
        <title>Draft Genome Sequence of "Candidatus Phycosocius bacilliformis," an Alphaproteobacterial Ectosymbiont of the Hydrocarbon-Producing Green Alga Botryococcus braunii.</title>
        <authorList>
            <person name="Tanabe Y."/>
            <person name="Yamaguchi H."/>
            <person name="Watanabe M.M."/>
        </authorList>
    </citation>
    <scope>NUCLEOTIDE SEQUENCE [LARGE SCALE GENOMIC DNA]</scope>
    <source>
        <strain evidence="8 9">BOTRYCO-2</strain>
    </source>
</reference>
<dbReference type="PANTHER" id="PTHR30287">
    <property type="entry name" value="MEMBRANE COMPONENT OF PREDICTED ABC SUPERFAMILY METABOLITE UPTAKE TRANSPORTER"/>
    <property type="match status" value="1"/>
</dbReference>